<feature type="chain" id="PRO_5012082546" description="DNA primase" evidence="2">
    <location>
        <begin position="23"/>
        <end position="83"/>
    </location>
</feature>
<dbReference type="RefSeq" id="WP_089302535.1">
    <property type="nucleotide sequence ID" value="NZ_FZNW01000017.1"/>
</dbReference>
<name>A0A238YVU4_9PSEU</name>
<feature type="compositionally biased region" description="Acidic residues" evidence="1">
    <location>
        <begin position="25"/>
        <end position="36"/>
    </location>
</feature>
<evidence type="ECO:0000313" key="3">
    <source>
        <dbReference type="EMBL" id="SNR74851.1"/>
    </source>
</evidence>
<organism evidence="3 4">
    <name type="scientific">Haloechinothrix alba</name>
    <dbReference type="NCBI Taxonomy" id="664784"/>
    <lineage>
        <taxon>Bacteria</taxon>
        <taxon>Bacillati</taxon>
        <taxon>Actinomycetota</taxon>
        <taxon>Actinomycetes</taxon>
        <taxon>Pseudonocardiales</taxon>
        <taxon>Pseudonocardiaceae</taxon>
        <taxon>Haloechinothrix</taxon>
    </lineage>
</organism>
<reference evidence="3 4" key="1">
    <citation type="submission" date="2017-06" db="EMBL/GenBank/DDBJ databases">
        <authorList>
            <person name="Kim H.J."/>
            <person name="Triplett B.A."/>
        </authorList>
    </citation>
    <scope>NUCLEOTIDE SEQUENCE [LARGE SCALE GENOMIC DNA]</scope>
    <source>
        <strain evidence="3 4">DSM 45207</strain>
    </source>
</reference>
<gene>
    <name evidence="3" type="ORF">SAMN06265360_11758</name>
</gene>
<feature type="compositionally biased region" description="Acidic residues" evidence="1">
    <location>
        <begin position="44"/>
        <end position="83"/>
    </location>
</feature>
<feature type="signal peptide" evidence="2">
    <location>
        <begin position="1"/>
        <end position="22"/>
    </location>
</feature>
<evidence type="ECO:0000256" key="1">
    <source>
        <dbReference type="SAM" id="MobiDB-lite"/>
    </source>
</evidence>
<keyword evidence="4" id="KW-1185">Reference proteome</keyword>
<feature type="region of interest" description="Disordered" evidence="1">
    <location>
        <begin position="21"/>
        <end position="83"/>
    </location>
</feature>
<dbReference type="EMBL" id="FZNW01000017">
    <property type="protein sequence ID" value="SNR74851.1"/>
    <property type="molecule type" value="Genomic_DNA"/>
</dbReference>
<keyword evidence="2" id="KW-0732">Signal</keyword>
<protein>
    <recommendedName>
        <fullName evidence="5">DNA primase</fullName>
    </recommendedName>
</protein>
<dbReference type="AlphaFoldDB" id="A0A238YVU4"/>
<dbReference type="PROSITE" id="PS51257">
    <property type="entry name" value="PROKAR_LIPOPROTEIN"/>
    <property type="match status" value="1"/>
</dbReference>
<accession>A0A238YVU4</accession>
<proteinExistence type="predicted"/>
<evidence type="ECO:0008006" key="5">
    <source>
        <dbReference type="Google" id="ProtNLM"/>
    </source>
</evidence>
<sequence>MTVRTKLVTSLLAGLLATGVGACDDTTEGNGDEMDDGGTGNSEMTEDMNDEMEDDGTSGDDMNDEDMNDGEMNGEDEMEEDGG</sequence>
<evidence type="ECO:0000313" key="4">
    <source>
        <dbReference type="Proteomes" id="UP000198348"/>
    </source>
</evidence>
<evidence type="ECO:0000256" key="2">
    <source>
        <dbReference type="SAM" id="SignalP"/>
    </source>
</evidence>
<dbReference type="Proteomes" id="UP000198348">
    <property type="component" value="Unassembled WGS sequence"/>
</dbReference>